<gene>
    <name evidence="2" type="primary">ORF2583</name>
</gene>
<evidence type="ECO:0000313" key="2">
    <source>
        <dbReference type="EMBL" id="CEK47900.1"/>
    </source>
</evidence>
<feature type="non-terminal residue" evidence="2">
    <location>
        <position position="1"/>
    </location>
</feature>
<keyword evidence="1" id="KW-1133">Transmembrane helix</keyword>
<accession>A0A0B6XX87</accession>
<dbReference type="EMBL" id="HACG01001035">
    <property type="protein sequence ID" value="CEK47900.1"/>
    <property type="molecule type" value="Transcribed_RNA"/>
</dbReference>
<name>A0A0B6XX87_9EUPU</name>
<protein>
    <submittedName>
        <fullName evidence="2">Uncharacterized protein</fullName>
    </submittedName>
</protein>
<organism evidence="2">
    <name type="scientific">Arion vulgaris</name>
    <dbReference type="NCBI Taxonomy" id="1028688"/>
    <lineage>
        <taxon>Eukaryota</taxon>
        <taxon>Metazoa</taxon>
        <taxon>Spiralia</taxon>
        <taxon>Lophotrochozoa</taxon>
        <taxon>Mollusca</taxon>
        <taxon>Gastropoda</taxon>
        <taxon>Heterobranchia</taxon>
        <taxon>Euthyneura</taxon>
        <taxon>Panpulmonata</taxon>
        <taxon>Eupulmonata</taxon>
        <taxon>Stylommatophora</taxon>
        <taxon>Helicina</taxon>
        <taxon>Arionoidea</taxon>
        <taxon>Arionidae</taxon>
        <taxon>Arion</taxon>
    </lineage>
</organism>
<evidence type="ECO:0000256" key="1">
    <source>
        <dbReference type="SAM" id="Phobius"/>
    </source>
</evidence>
<proteinExistence type="predicted"/>
<reference evidence="2" key="1">
    <citation type="submission" date="2014-12" db="EMBL/GenBank/DDBJ databases">
        <title>Insight into the proteome of Arion vulgaris.</title>
        <authorList>
            <person name="Aradska J."/>
            <person name="Bulat T."/>
            <person name="Smidak R."/>
            <person name="Sarate P."/>
            <person name="Gangsoo J."/>
            <person name="Sialana F."/>
            <person name="Bilban M."/>
            <person name="Lubec G."/>
        </authorList>
    </citation>
    <scope>NUCLEOTIDE SEQUENCE</scope>
    <source>
        <tissue evidence="2">Skin</tissue>
    </source>
</reference>
<dbReference type="AlphaFoldDB" id="A0A0B6XX87"/>
<keyword evidence="1" id="KW-0812">Transmembrane</keyword>
<feature type="transmembrane region" description="Helical" evidence="1">
    <location>
        <begin position="16"/>
        <end position="40"/>
    </location>
</feature>
<keyword evidence="1" id="KW-0472">Membrane</keyword>
<sequence>IWALSPVNMTITLRRAPIEICVVVGCFLVVFLTVMQIIALTHKSKYRGIPSTFEAGAVTVKYYNLPTTDERRHNSAKEKRLAVYLAKVKLKKKIQMEIQALKVAMTKMLKEKSPTPEESNTNIDNDLYARRIRNIITKSESRSLNISRSHAVLHGSYNKPNKSAHTNITNKVPYRAHRFGLPLSFVSTSSP</sequence>
<feature type="non-terminal residue" evidence="2">
    <location>
        <position position="191"/>
    </location>
</feature>